<organism evidence="2">
    <name type="scientific">marine sediment metagenome</name>
    <dbReference type="NCBI Taxonomy" id="412755"/>
    <lineage>
        <taxon>unclassified sequences</taxon>
        <taxon>metagenomes</taxon>
        <taxon>ecological metagenomes</taxon>
    </lineage>
</organism>
<dbReference type="AlphaFoldDB" id="A0A0F9BFL1"/>
<keyword evidence="1" id="KW-0812">Transmembrane</keyword>
<name>A0A0F9BFL1_9ZZZZ</name>
<dbReference type="EMBL" id="LAZR01052331">
    <property type="protein sequence ID" value="KKK83206.1"/>
    <property type="molecule type" value="Genomic_DNA"/>
</dbReference>
<accession>A0A0F9BFL1</accession>
<comment type="caution">
    <text evidence="2">The sequence shown here is derived from an EMBL/GenBank/DDBJ whole genome shotgun (WGS) entry which is preliminary data.</text>
</comment>
<protein>
    <submittedName>
        <fullName evidence="2">Uncharacterized protein</fullName>
    </submittedName>
</protein>
<sequence length="47" mass="5464">MLDLASGLLILLAGIATLEINRLFRTRRIRRTLSKELEKARKGRWGR</sequence>
<keyword evidence="1" id="KW-0472">Membrane</keyword>
<feature type="transmembrane region" description="Helical" evidence="1">
    <location>
        <begin position="6"/>
        <end position="24"/>
    </location>
</feature>
<gene>
    <name evidence="2" type="ORF">LCGC14_2795720</name>
</gene>
<proteinExistence type="predicted"/>
<keyword evidence="1" id="KW-1133">Transmembrane helix</keyword>
<evidence type="ECO:0000313" key="2">
    <source>
        <dbReference type="EMBL" id="KKK83206.1"/>
    </source>
</evidence>
<reference evidence="2" key="1">
    <citation type="journal article" date="2015" name="Nature">
        <title>Complex archaea that bridge the gap between prokaryotes and eukaryotes.</title>
        <authorList>
            <person name="Spang A."/>
            <person name="Saw J.H."/>
            <person name="Jorgensen S.L."/>
            <person name="Zaremba-Niedzwiedzka K."/>
            <person name="Martijn J."/>
            <person name="Lind A.E."/>
            <person name="van Eijk R."/>
            <person name="Schleper C."/>
            <person name="Guy L."/>
            <person name="Ettema T.J."/>
        </authorList>
    </citation>
    <scope>NUCLEOTIDE SEQUENCE</scope>
</reference>
<evidence type="ECO:0000256" key="1">
    <source>
        <dbReference type="SAM" id="Phobius"/>
    </source>
</evidence>